<keyword evidence="7" id="KW-1185">Reference proteome</keyword>
<dbReference type="InterPro" id="IPR002213">
    <property type="entry name" value="UDP_glucos_trans"/>
</dbReference>
<evidence type="ECO:0000256" key="2">
    <source>
        <dbReference type="ARBA" id="ARBA00022676"/>
    </source>
</evidence>
<evidence type="ECO:0000256" key="3">
    <source>
        <dbReference type="ARBA" id="ARBA00022679"/>
    </source>
</evidence>
<dbReference type="EnsemblMetazoa" id="LLOJ009895-RA">
    <property type="protein sequence ID" value="LLOJ009895-PA"/>
    <property type="gene ID" value="LLOJ009895"/>
</dbReference>
<dbReference type="VEuPathDB" id="VectorBase:LLOJ009895"/>
<keyword evidence="5" id="KW-0732">Signal</keyword>
<keyword evidence="4" id="KW-0472">Membrane</keyword>
<dbReference type="SUPFAM" id="SSF53756">
    <property type="entry name" value="UDP-Glycosyltransferase/glycogen phosphorylase"/>
    <property type="match status" value="2"/>
</dbReference>
<keyword evidence="2" id="KW-0328">Glycosyltransferase</keyword>
<dbReference type="VEuPathDB" id="VectorBase:LLONM1_001658"/>
<dbReference type="AlphaFoldDB" id="A0A1B0GLB3"/>
<dbReference type="InterPro" id="IPR035595">
    <property type="entry name" value="UDP_glycos_trans_CS"/>
</dbReference>
<dbReference type="VEuPathDB" id="VectorBase:LLONM1_008522"/>
<reference evidence="6" key="1">
    <citation type="submission" date="2020-05" db="UniProtKB">
        <authorList>
            <consortium name="EnsemblMetazoa"/>
        </authorList>
    </citation>
    <scope>IDENTIFICATION</scope>
    <source>
        <strain evidence="6">Jacobina</strain>
    </source>
</reference>
<feature type="signal peptide" evidence="5">
    <location>
        <begin position="1"/>
        <end position="18"/>
    </location>
</feature>
<dbReference type="PROSITE" id="PS00375">
    <property type="entry name" value="UDPGT"/>
    <property type="match status" value="1"/>
</dbReference>
<dbReference type="InterPro" id="IPR050271">
    <property type="entry name" value="UDP-glycosyltransferase"/>
</dbReference>
<feature type="chain" id="PRO_5008408427" evidence="5">
    <location>
        <begin position="19"/>
        <end position="985"/>
    </location>
</feature>
<dbReference type="Gene3D" id="3.40.50.2000">
    <property type="entry name" value="Glycogen Phosphorylase B"/>
    <property type="match status" value="2"/>
</dbReference>
<dbReference type="PANTHER" id="PTHR48043">
    <property type="entry name" value="EG:EG0003.4 PROTEIN-RELATED"/>
    <property type="match status" value="1"/>
</dbReference>
<dbReference type="PANTHER" id="PTHR48043:SF27">
    <property type="entry name" value="UDP-GLUCURONOSYLTRANSFERASE"/>
    <property type="match status" value="1"/>
</dbReference>
<proteinExistence type="inferred from homology"/>
<dbReference type="CDD" id="cd03784">
    <property type="entry name" value="GT1_Gtf-like"/>
    <property type="match status" value="2"/>
</dbReference>
<evidence type="ECO:0000313" key="7">
    <source>
        <dbReference type="Proteomes" id="UP000092461"/>
    </source>
</evidence>
<accession>A0A1B0GLB3</accession>
<organism evidence="6 7">
    <name type="scientific">Lutzomyia longipalpis</name>
    <name type="common">Sand fly</name>
    <dbReference type="NCBI Taxonomy" id="7200"/>
    <lineage>
        <taxon>Eukaryota</taxon>
        <taxon>Metazoa</taxon>
        <taxon>Ecdysozoa</taxon>
        <taxon>Arthropoda</taxon>
        <taxon>Hexapoda</taxon>
        <taxon>Insecta</taxon>
        <taxon>Pterygota</taxon>
        <taxon>Neoptera</taxon>
        <taxon>Endopterygota</taxon>
        <taxon>Diptera</taxon>
        <taxon>Nematocera</taxon>
        <taxon>Psychodoidea</taxon>
        <taxon>Psychodidae</taxon>
        <taxon>Lutzomyia</taxon>
        <taxon>Lutzomyia</taxon>
    </lineage>
</organism>
<keyword evidence="4" id="KW-1133">Transmembrane helix</keyword>
<dbReference type="FunFam" id="3.40.50.2000:FF:000021">
    <property type="entry name" value="UDP-glucuronosyltransferase"/>
    <property type="match status" value="2"/>
</dbReference>
<evidence type="ECO:0000256" key="4">
    <source>
        <dbReference type="SAM" id="Phobius"/>
    </source>
</evidence>
<sequence length="985" mass="110865">MRLSWIILSWIQITLTLGADILMVTMGGTKSHKAIFMELSKGLIPRGHNVTFLNGFPADYPIPGLQEVTPSGLVEYIQNYTNWDLLGARMRGDMPIGFWDVIRYPYESCDAMLSDGETKELLNRHFDLVILDGAFPECALGMVYKYRVPFMFVNTVGFYTGSLSLAGNPVPYSITPAFYAPFTDDMTFWQRAFNALHYLLVSVMHQPIMTVVGRVARNHVGADMPHPYDMAKNVSFILQNGHPSVSYARPFLPNVAEIACIHCKPAAALPRDLEDFIAGAGESGFIYVSMGSSVKAANMPEHLRLMLVQTFARLPYHVLWKWEGGTAGMQDLPPNVKLGRWLPQQDILGHRKLRAFVTHGGLLSMYESVYHGIPVVTMPVFCDHDSNSAKAEADGYAVKLPLETLTADKLVKAITQVIHDPRYRNAAKKRQRLLRDQRNPPLETAIYWIEYVLRHDGAPHLRTPGRNLSWIQYYMFDVVIVCVAILAIFRHLLKRISCSVQVHPASEVTMGGTKSHKAIFMELSKGLIPRGHNVTFLNGFPADYPIPGLQEVTPSGLVEYIQNYTNWDLLGARMRGDMPIGFWDVIRYPYESCDAMLSDGETKELLNRHFDLVILDGAFPECALGMVYKYRVPFMFVNTVGFYTGSLSLAGNPVPYSITPAFYAPFTDDMTFWQRAFNALHYLLVSVMHQPIMTVVGRVARNHVGADMPHPYDMAKNVSFILQNGHPSVSYARPFLPNVAEIACIHCKPAAALPKDLEDFIAGAGESGFIYVSMGSSVKAANMPEHLRLMLVQTFARLPYHVLWKWEGGTAGMQDLPPNVKLGRWLPQQDILGHRKLRAFVTHGGLLSMYESVYHGIPVVTMPVFAITTRFCQGRSGWLCADKLVKAITQVIHDPRYRNAANVCCETKRNPPLETAIYWIEYVLRHDGAPHLRTPGRNLSWIQYYMFDVVIVCVAILAIFRHLLKRISCSVQVHPASEVRKEKLH</sequence>
<dbReference type="GO" id="GO:0008194">
    <property type="term" value="F:UDP-glycosyltransferase activity"/>
    <property type="evidence" value="ECO:0007669"/>
    <property type="project" value="InterPro"/>
</dbReference>
<evidence type="ECO:0000256" key="5">
    <source>
        <dbReference type="SAM" id="SignalP"/>
    </source>
</evidence>
<feature type="transmembrane region" description="Helical" evidence="4">
    <location>
        <begin position="470"/>
        <end position="489"/>
    </location>
</feature>
<evidence type="ECO:0000256" key="1">
    <source>
        <dbReference type="ARBA" id="ARBA00009995"/>
    </source>
</evidence>
<comment type="similarity">
    <text evidence="1">Belongs to the UDP-glycosyltransferase family.</text>
</comment>
<protein>
    <submittedName>
        <fullName evidence="6">Uncharacterized protein</fullName>
    </submittedName>
</protein>
<dbReference type="Proteomes" id="UP000092461">
    <property type="component" value="Unassembled WGS sequence"/>
</dbReference>
<dbReference type="Pfam" id="PF00201">
    <property type="entry name" value="UDPGT"/>
    <property type="match status" value="2"/>
</dbReference>
<name>A0A1B0GLB3_LUTLO</name>
<evidence type="ECO:0000313" key="6">
    <source>
        <dbReference type="EnsemblMetazoa" id="LLOJ009895-PA"/>
    </source>
</evidence>
<dbReference type="EMBL" id="AJWK01034713">
    <property type="status" value="NOT_ANNOTATED_CDS"/>
    <property type="molecule type" value="Genomic_DNA"/>
</dbReference>
<feature type="transmembrane region" description="Helical" evidence="4">
    <location>
        <begin position="942"/>
        <end position="964"/>
    </location>
</feature>
<dbReference type="EMBL" id="AJWK01034712">
    <property type="status" value="NOT_ANNOTATED_CDS"/>
    <property type="molecule type" value="Genomic_DNA"/>
</dbReference>
<keyword evidence="3" id="KW-0808">Transferase</keyword>
<dbReference type="EMBL" id="AJWK01034711">
    <property type="status" value="NOT_ANNOTATED_CDS"/>
    <property type="molecule type" value="Genomic_DNA"/>
</dbReference>
<keyword evidence="4" id="KW-0812">Transmembrane</keyword>